<evidence type="ECO:0000313" key="2">
    <source>
        <dbReference type="Proteomes" id="UP000478571"/>
    </source>
</evidence>
<protein>
    <recommendedName>
        <fullName evidence="3">Lysis protein</fullName>
    </recommendedName>
</protein>
<dbReference type="RefSeq" id="WP_160933149.1">
    <property type="nucleotide sequence ID" value="NZ_WWEU01000017.1"/>
</dbReference>
<organism evidence="1 2">
    <name type="scientific">Vibrio tetraodonis subsp. pristinus</name>
    <dbReference type="NCBI Taxonomy" id="2695891"/>
    <lineage>
        <taxon>Bacteria</taxon>
        <taxon>Pseudomonadati</taxon>
        <taxon>Pseudomonadota</taxon>
        <taxon>Gammaproteobacteria</taxon>
        <taxon>Vibrionales</taxon>
        <taxon>Vibrionaceae</taxon>
        <taxon>Vibrio</taxon>
    </lineage>
</organism>
<dbReference type="Proteomes" id="UP000478571">
    <property type="component" value="Unassembled WGS sequence"/>
</dbReference>
<reference evidence="1 2" key="1">
    <citation type="submission" date="2020-01" db="EMBL/GenBank/DDBJ databases">
        <title>Draft Genome Sequence of Vibrio sp. strain OCN044, Isolated from a Healthy Coral at Palmyra Atoll.</title>
        <authorList>
            <person name="Videau P."/>
            <person name="Loughran R."/>
            <person name="Esquivel A."/>
            <person name="Deadmond M."/>
            <person name="Paddock B.E."/>
            <person name="Saw J.H."/>
            <person name="Ushijima B."/>
        </authorList>
    </citation>
    <scope>NUCLEOTIDE SEQUENCE [LARGE SCALE GENOMIC DNA]</scope>
    <source>
        <strain evidence="1 2">OCN044</strain>
    </source>
</reference>
<keyword evidence="2" id="KW-1185">Reference proteome</keyword>
<accession>A0A6L8M5K4</accession>
<name>A0A6L8M5K4_9VIBR</name>
<dbReference type="EMBL" id="WWEU01000017">
    <property type="protein sequence ID" value="MYM61619.1"/>
    <property type="molecule type" value="Genomic_DNA"/>
</dbReference>
<proteinExistence type="predicted"/>
<gene>
    <name evidence="1" type="ORF">GTG28_20675</name>
</gene>
<evidence type="ECO:0000313" key="1">
    <source>
        <dbReference type="EMBL" id="MYM61619.1"/>
    </source>
</evidence>
<sequence>MMLTQIKAAWIWLKWVLLVGSSAFTIWKVYDYGVTKTALEYEKARLKEVAALQAENDKLFEKLEKAQDDAFALSIAQANQKPIIKTKFKKIYREVRTYAQASHRTCIVDDSDWLRIQSSAVKNHNEAIQASKPASGAHGATSATYTITSDADALGVTIDNIHTCTETATRLKNLQEWVRFTLSQK</sequence>
<dbReference type="AlphaFoldDB" id="A0A6L8M5K4"/>
<evidence type="ECO:0008006" key="3">
    <source>
        <dbReference type="Google" id="ProtNLM"/>
    </source>
</evidence>
<comment type="caution">
    <text evidence="1">The sequence shown here is derived from an EMBL/GenBank/DDBJ whole genome shotgun (WGS) entry which is preliminary data.</text>
</comment>